<organism evidence="1 2">
    <name type="scientific">Handroanthus impetiginosus</name>
    <dbReference type="NCBI Taxonomy" id="429701"/>
    <lineage>
        <taxon>Eukaryota</taxon>
        <taxon>Viridiplantae</taxon>
        <taxon>Streptophyta</taxon>
        <taxon>Embryophyta</taxon>
        <taxon>Tracheophyta</taxon>
        <taxon>Spermatophyta</taxon>
        <taxon>Magnoliopsida</taxon>
        <taxon>eudicotyledons</taxon>
        <taxon>Gunneridae</taxon>
        <taxon>Pentapetalae</taxon>
        <taxon>asterids</taxon>
        <taxon>lamiids</taxon>
        <taxon>Lamiales</taxon>
        <taxon>Bignoniaceae</taxon>
        <taxon>Crescentiina</taxon>
        <taxon>Tabebuia alliance</taxon>
        <taxon>Handroanthus</taxon>
    </lineage>
</organism>
<dbReference type="Proteomes" id="UP000231279">
    <property type="component" value="Unassembled WGS sequence"/>
</dbReference>
<evidence type="ECO:0000313" key="2">
    <source>
        <dbReference type="Proteomes" id="UP000231279"/>
    </source>
</evidence>
<protein>
    <submittedName>
        <fullName evidence="1">Uncharacterized protein</fullName>
    </submittedName>
</protein>
<dbReference type="AlphaFoldDB" id="A0A2G9H3R5"/>
<evidence type="ECO:0000313" key="1">
    <source>
        <dbReference type="EMBL" id="PIN11940.1"/>
    </source>
</evidence>
<dbReference type="OrthoDB" id="1880786at2759"/>
<comment type="caution">
    <text evidence="1">The sequence shown here is derived from an EMBL/GenBank/DDBJ whole genome shotgun (WGS) entry which is preliminary data.</text>
</comment>
<gene>
    <name evidence="1" type="ORF">CDL12_15449</name>
</gene>
<dbReference type="EMBL" id="NKXS01002826">
    <property type="protein sequence ID" value="PIN11940.1"/>
    <property type="molecule type" value="Genomic_DNA"/>
</dbReference>
<proteinExistence type="predicted"/>
<reference evidence="2" key="1">
    <citation type="journal article" date="2018" name="Gigascience">
        <title>Genome assembly of the Pink Ipe (Handroanthus impetiginosus, Bignoniaceae), a highly valued, ecologically keystone Neotropical timber forest tree.</title>
        <authorList>
            <person name="Silva-Junior O.B."/>
            <person name="Grattapaglia D."/>
            <person name="Novaes E."/>
            <person name="Collevatti R.G."/>
        </authorList>
    </citation>
    <scope>NUCLEOTIDE SEQUENCE [LARGE SCALE GENOMIC DNA]</scope>
    <source>
        <strain evidence="2">cv. UFG-1</strain>
    </source>
</reference>
<accession>A0A2G9H3R5</accession>
<dbReference type="PANTHER" id="PTHR34665">
    <property type="entry name" value="DUF3741 DOMAIN-CONTAINING PROTEIN"/>
    <property type="match status" value="1"/>
</dbReference>
<dbReference type="PANTHER" id="PTHR34665:SF4">
    <property type="entry name" value="DUF3741 DOMAIN-CONTAINING PROTEIN"/>
    <property type="match status" value="1"/>
</dbReference>
<sequence>MDKTKPTAAAAAATRADVDELALVKSAAWARYHHNSGSETRSLRESDVWRSTKIEPKPSRYKLEALRSARESSNYSLLDNYEIERISKQLDHYIESSHRGGSVGLAAAVEIKNEVVGKKKMEKGLWSRRVPMCGSRVDVVEGKRFDKGHSGCGRVAVAAVASCRPWPWGIS</sequence>
<keyword evidence="2" id="KW-1185">Reference proteome</keyword>
<name>A0A2G9H3R5_9LAMI</name>